<feature type="region of interest" description="Disordered" evidence="1">
    <location>
        <begin position="28"/>
        <end position="48"/>
    </location>
</feature>
<dbReference type="EMBL" id="CAEZYQ010000068">
    <property type="protein sequence ID" value="CAB4776302.1"/>
    <property type="molecule type" value="Genomic_DNA"/>
</dbReference>
<dbReference type="SUPFAM" id="SSF55486">
    <property type="entry name" value="Metalloproteases ('zincins'), catalytic domain"/>
    <property type="match status" value="1"/>
</dbReference>
<proteinExistence type="predicted"/>
<evidence type="ECO:0000313" key="4">
    <source>
        <dbReference type="EMBL" id="CAB4776302.1"/>
    </source>
</evidence>
<dbReference type="AlphaFoldDB" id="A0A6J6VUN4"/>
<feature type="compositionally biased region" description="Low complexity" evidence="1">
    <location>
        <begin position="28"/>
        <end position="37"/>
    </location>
</feature>
<dbReference type="NCBIfam" id="TIGR03296">
    <property type="entry name" value="M6dom_TIGR03296"/>
    <property type="match status" value="1"/>
</dbReference>
<evidence type="ECO:0000259" key="2">
    <source>
        <dbReference type="Pfam" id="PF05547"/>
    </source>
</evidence>
<dbReference type="GO" id="GO:0008233">
    <property type="term" value="F:peptidase activity"/>
    <property type="evidence" value="ECO:0007669"/>
    <property type="project" value="InterPro"/>
</dbReference>
<dbReference type="PANTHER" id="PTHR41775:SF1">
    <property type="entry name" value="PEPTIDASE M6-LIKE DOMAIN-CONTAINING PROTEIN"/>
    <property type="match status" value="1"/>
</dbReference>
<feature type="domain" description="Peptidase M6-like" evidence="2">
    <location>
        <begin position="91"/>
        <end position="408"/>
    </location>
</feature>
<dbReference type="Pfam" id="PF20773">
    <property type="entry name" value="InhA-like_MAM"/>
    <property type="match status" value="1"/>
</dbReference>
<dbReference type="PANTHER" id="PTHR41775">
    <property type="entry name" value="SECRETED PROTEIN-RELATED"/>
    <property type="match status" value="1"/>
</dbReference>
<reference evidence="4" key="1">
    <citation type="submission" date="2020-05" db="EMBL/GenBank/DDBJ databases">
        <authorList>
            <person name="Chiriac C."/>
            <person name="Salcher M."/>
            <person name="Ghai R."/>
            <person name="Kavagutti S V."/>
        </authorList>
    </citation>
    <scope>NUCLEOTIDE SEQUENCE</scope>
</reference>
<organism evidence="4">
    <name type="scientific">freshwater metagenome</name>
    <dbReference type="NCBI Taxonomy" id="449393"/>
    <lineage>
        <taxon>unclassified sequences</taxon>
        <taxon>metagenomes</taxon>
        <taxon>ecological metagenomes</taxon>
    </lineage>
</organism>
<evidence type="ECO:0000259" key="3">
    <source>
        <dbReference type="Pfam" id="PF20774"/>
    </source>
</evidence>
<feature type="domain" description="Immune inhibitor A-like metallopeptidase VEG" evidence="3">
    <location>
        <begin position="610"/>
        <end position="737"/>
    </location>
</feature>
<dbReference type="GO" id="GO:0006508">
    <property type="term" value="P:proteolysis"/>
    <property type="evidence" value="ECO:0007669"/>
    <property type="project" value="InterPro"/>
</dbReference>
<sequence>MSRMRLATIASASLVAAALTVPLTAATSSAAPQATGADSSHEDQHESHVLRMPWQEKYDDLRQQGIEQRLRQGGSGSVERVGRGAFARVAETGTDRVFVVLAEFGQTSHSAFPAGESDAQRTVGPLHNEIPEPDRSVDNSTLWEEDYDQSYFEDMYFNRMRTFYEEQSLGTYSVDGDVTEWVKVPFNQARYGRDVCGDIACNNTWFLVRDALAVWTQGRLDSGWSMQRIQDYLKTFDVQDRYDFDEDGDFDEPDGYIDHFQVVHAGGDQADGDPVYGEDAIWSHRWYAQVEPVGTGPQGGGQFGGVDVGSGGVSDPDGAALEIPDNPTGVWVGDYTIQPENGGLSVFAHEFAHDLGLPDLYDTSGNTGGAENSTGFWTLMSQSRGTATKDAGIGDRPMPFGAWEKFQLGWLDYDVARAGRSSKHFIRPGQSTKGKEHNALMVLLPDKEVTTELGDPCATCGESYYFSGSGNDLDTTMTREVEGGGELAAQVRYSIEDGWDYAFLEVTTDGETWESIPTSVSYAEEDQGGANPDGTGISGTSDGWVDLTATVPAEATAVRFRYLTDVALALPGFQVDEITLDGESIGTAEGGPDGWSLDGFTTTDGTQVEEYLNAYLVDNRQYVGRDKLLKSVYHFGDAEEEPTNVDLYRQGAGALISYWDTSFTDNNVGDHPGGGLVLPVDAHPEFVHTPDGDLARPRTSSFDAAFGLTRTKKQVIDWLGEPFELPAIAPVRTFDDTLDWWFDGDEHGTDSHPGRYQQGWSSVDVPKTGTTITVEKVRKNGVMVLKVGRSS</sequence>
<feature type="compositionally biased region" description="Basic and acidic residues" evidence="1">
    <location>
        <begin position="39"/>
        <end position="48"/>
    </location>
</feature>
<protein>
    <submittedName>
        <fullName evidence="4">Unannotated protein</fullName>
    </submittedName>
</protein>
<dbReference type="Pfam" id="PF20774">
    <property type="entry name" value="InhA-like_VEG"/>
    <property type="match status" value="1"/>
</dbReference>
<accession>A0A6J6VUN4</accession>
<dbReference type="Pfam" id="PF05547">
    <property type="entry name" value="Peptidase_M6"/>
    <property type="match status" value="1"/>
</dbReference>
<dbReference type="InterPro" id="IPR008757">
    <property type="entry name" value="Peptidase_M6-like_domain"/>
</dbReference>
<gene>
    <name evidence="4" type="ORF">UFOPK2761_03707</name>
</gene>
<evidence type="ECO:0000256" key="1">
    <source>
        <dbReference type="SAM" id="MobiDB-lite"/>
    </source>
</evidence>
<name>A0A6J6VUN4_9ZZZZ</name>
<dbReference type="InterPro" id="IPR048665">
    <property type="entry name" value="InhA-like_VEG"/>
</dbReference>